<keyword evidence="3" id="KW-1185">Reference proteome</keyword>
<dbReference type="AlphaFoldDB" id="A0A2P5C1E7"/>
<reference evidence="3" key="1">
    <citation type="submission" date="2016-06" db="EMBL/GenBank/DDBJ databases">
        <title>Parallel loss of symbiosis genes in relatives of nitrogen-fixing non-legume Parasponia.</title>
        <authorList>
            <person name="Van Velzen R."/>
            <person name="Holmer R."/>
            <person name="Bu F."/>
            <person name="Rutten L."/>
            <person name="Van Zeijl A."/>
            <person name="Liu W."/>
            <person name="Santuari L."/>
            <person name="Cao Q."/>
            <person name="Sharma T."/>
            <person name="Shen D."/>
            <person name="Roswanjaya Y."/>
            <person name="Wardhani T."/>
            <person name="Kalhor M.S."/>
            <person name="Jansen J."/>
            <person name="Van den Hoogen J."/>
            <person name="Gungor B."/>
            <person name="Hartog M."/>
            <person name="Hontelez J."/>
            <person name="Verver J."/>
            <person name="Yang W.-C."/>
            <person name="Schijlen E."/>
            <person name="Repin R."/>
            <person name="Schilthuizen M."/>
            <person name="Schranz E."/>
            <person name="Heidstra R."/>
            <person name="Miyata K."/>
            <person name="Fedorova E."/>
            <person name="Kohlen W."/>
            <person name="Bisseling T."/>
            <person name="Smit S."/>
            <person name="Geurts R."/>
        </authorList>
    </citation>
    <scope>NUCLEOTIDE SEQUENCE [LARGE SCALE GENOMIC DNA]</scope>
    <source>
        <strain evidence="3">cv. RG33-2</strain>
    </source>
</reference>
<accession>A0A2P5C1E7</accession>
<feature type="region of interest" description="Disordered" evidence="1">
    <location>
        <begin position="51"/>
        <end position="70"/>
    </location>
</feature>
<dbReference type="Proteomes" id="UP000237000">
    <property type="component" value="Unassembled WGS sequence"/>
</dbReference>
<organism evidence="2 3">
    <name type="scientific">Trema orientale</name>
    <name type="common">Charcoal tree</name>
    <name type="synonym">Celtis orientalis</name>
    <dbReference type="NCBI Taxonomy" id="63057"/>
    <lineage>
        <taxon>Eukaryota</taxon>
        <taxon>Viridiplantae</taxon>
        <taxon>Streptophyta</taxon>
        <taxon>Embryophyta</taxon>
        <taxon>Tracheophyta</taxon>
        <taxon>Spermatophyta</taxon>
        <taxon>Magnoliopsida</taxon>
        <taxon>eudicotyledons</taxon>
        <taxon>Gunneridae</taxon>
        <taxon>Pentapetalae</taxon>
        <taxon>rosids</taxon>
        <taxon>fabids</taxon>
        <taxon>Rosales</taxon>
        <taxon>Cannabaceae</taxon>
        <taxon>Trema</taxon>
    </lineage>
</organism>
<evidence type="ECO:0000256" key="1">
    <source>
        <dbReference type="SAM" id="MobiDB-lite"/>
    </source>
</evidence>
<feature type="compositionally biased region" description="Basic residues" evidence="1">
    <location>
        <begin position="51"/>
        <end position="63"/>
    </location>
</feature>
<gene>
    <name evidence="2" type="ORF">TorRG33x02_301130</name>
</gene>
<protein>
    <submittedName>
        <fullName evidence="2">Uncharacterized protein</fullName>
    </submittedName>
</protein>
<proteinExistence type="predicted"/>
<name>A0A2P5C1E7_TREOI</name>
<sequence>MTLVTCLLESSKKMVPDHRVEAMPTKAIDVSDDLRINEDISGAMEKHLARRQRSLTEARRRRSFTQARRGQLCSRPAPLAAAYARPSSCRFLRDTR</sequence>
<dbReference type="InParanoid" id="A0A2P5C1E7"/>
<evidence type="ECO:0000313" key="2">
    <source>
        <dbReference type="EMBL" id="PON54880.1"/>
    </source>
</evidence>
<evidence type="ECO:0000313" key="3">
    <source>
        <dbReference type="Proteomes" id="UP000237000"/>
    </source>
</evidence>
<comment type="caution">
    <text evidence="2">The sequence shown here is derived from an EMBL/GenBank/DDBJ whole genome shotgun (WGS) entry which is preliminary data.</text>
</comment>
<dbReference type="EMBL" id="JXTC01000426">
    <property type="protein sequence ID" value="PON54880.1"/>
    <property type="molecule type" value="Genomic_DNA"/>
</dbReference>